<gene>
    <name evidence="1" type="ORF">MMAD_00810</name>
</gene>
<evidence type="ECO:0008006" key="3">
    <source>
        <dbReference type="Google" id="ProtNLM"/>
    </source>
</evidence>
<sequence length="137" mass="15030">MAGALSRYLAASVLSALPHTTGSARGTRRREDSLLRLRRAMAFIEEHADVDLSLGRIATATDTTTESLRYLFRRYRDCTPRRPGQHVGEAQHAYSLWRSGIIVYERGIGSPSPILTISIGGTPDSPRPWGGQAIPRG</sequence>
<name>A0A7I7X7X5_9MYCO</name>
<dbReference type="Proteomes" id="UP000466517">
    <property type="component" value="Chromosome"/>
</dbReference>
<evidence type="ECO:0000313" key="2">
    <source>
        <dbReference type="Proteomes" id="UP000466517"/>
    </source>
</evidence>
<protein>
    <recommendedName>
        <fullName evidence="3">AraC family transcriptional regulator</fullName>
    </recommendedName>
</protein>
<dbReference type="AlphaFoldDB" id="A0A7I7X7X5"/>
<evidence type="ECO:0000313" key="1">
    <source>
        <dbReference type="EMBL" id="BBZ25786.1"/>
    </source>
</evidence>
<dbReference type="KEGG" id="mmag:MMAD_00810"/>
<proteinExistence type="predicted"/>
<accession>A0A7I7X7X5</accession>
<dbReference type="EMBL" id="AP022610">
    <property type="protein sequence ID" value="BBZ25786.1"/>
    <property type="molecule type" value="Genomic_DNA"/>
</dbReference>
<reference evidence="1 2" key="1">
    <citation type="journal article" date="2019" name="Emerg. Microbes Infect.">
        <title>Comprehensive subspecies identification of 175 nontuberculous mycobacteria species based on 7547 genomic profiles.</title>
        <authorList>
            <person name="Matsumoto Y."/>
            <person name="Kinjo T."/>
            <person name="Motooka D."/>
            <person name="Nabeya D."/>
            <person name="Jung N."/>
            <person name="Uechi K."/>
            <person name="Horii T."/>
            <person name="Iida T."/>
            <person name="Fujita J."/>
            <person name="Nakamura S."/>
        </authorList>
    </citation>
    <scope>NUCLEOTIDE SEQUENCE [LARGE SCALE GENOMIC DNA]</scope>
    <source>
        <strain evidence="1 2">JCM 13574</strain>
    </source>
</reference>
<organism evidence="1 2">
    <name type="scientific">Mycolicibacterium madagascariense</name>
    <dbReference type="NCBI Taxonomy" id="212765"/>
    <lineage>
        <taxon>Bacteria</taxon>
        <taxon>Bacillati</taxon>
        <taxon>Actinomycetota</taxon>
        <taxon>Actinomycetes</taxon>
        <taxon>Mycobacteriales</taxon>
        <taxon>Mycobacteriaceae</taxon>
        <taxon>Mycolicibacterium</taxon>
    </lineage>
</organism>
<keyword evidence="2" id="KW-1185">Reference proteome</keyword>